<dbReference type="RefSeq" id="WP_075037564.1">
    <property type="nucleotide sequence ID" value="NZ_FOSB01000010.1"/>
</dbReference>
<dbReference type="EMBL" id="FOSB01000010">
    <property type="protein sequence ID" value="SFK27333.1"/>
    <property type="molecule type" value="Genomic_DNA"/>
</dbReference>
<sequence length="96" mass="11138">MEPSSSCEWFCFGFFMSFQVTTFETTIIRSAMGFFAFFFLTFFFRWIWSFIYKEPGEKGGVLAEGKVSCPHASENSADPDIEKTTEMVRHLLKDDD</sequence>
<evidence type="ECO:0000313" key="3">
    <source>
        <dbReference type="Proteomes" id="UP000183557"/>
    </source>
</evidence>
<gene>
    <name evidence="2" type="ORF">SAMN04487936_11064</name>
</gene>
<dbReference type="Proteomes" id="UP000183557">
    <property type="component" value="Unassembled WGS sequence"/>
</dbReference>
<reference evidence="3" key="1">
    <citation type="submission" date="2016-10" db="EMBL/GenBank/DDBJ databases">
        <authorList>
            <person name="Varghese N."/>
            <person name="Submissions S."/>
        </authorList>
    </citation>
    <scope>NUCLEOTIDE SEQUENCE [LARGE SCALE GENOMIC DNA]</scope>
    <source>
        <strain evidence="3">CGMCC 1.3704</strain>
    </source>
</reference>
<proteinExistence type="predicted"/>
<keyword evidence="3" id="KW-1185">Reference proteome</keyword>
<accession>A0A1I3Y6E1</accession>
<keyword evidence="1" id="KW-0812">Transmembrane</keyword>
<keyword evidence="1" id="KW-1133">Transmembrane helix</keyword>
<evidence type="ECO:0000313" key="2">
    <source>
        <dbReference type="EMBL" id="SFK27333.1"/>
    </source>
</evidence>
<name>A0A1I3Y6E1_HALDA</name>
<keyword evidence="1" id="KW-0472">Membrane</keyword>
<evidence type="ECO:0000256" key="1">
    <source>
        <dbReference type="SAM" id="Phobius"/>
    </source>
</evidence>
<dbReference type="AlphaFoldDB" id="A0A1I3Y6E1"/>
<organism evidence="2 3">
    <name type="scientific">Halobacillus dabanensis</name>
    <dbReference type="NCBI Taxonomy" id="240302"/>
    <lineage>
        <taxon>Bacteria</taxon>
        <taxon>Bacillati</taxon>
        <taxon>Bacillota</taxon>
        <taxon>Bacilli</taxon>
        <taxon>Bacillales</taxon>
        <taxon>Bacillaceae</taxon>
        <taxon>Halobacillus</taxon>
    </lineage>
</organism>
<feature type="transmembrane region" description="Helical" evidence="1">
    <location>
        <begin position="27"/>
        <end position="48"/>
    </location>
</feature>
<protein>
    <submittedName>
        <fullName evidence="2">Uncharacterized protein</fullName>
    </submittedName>
</protein>